<keyword evidence="1" id="KW-0732">Signal</keyword>
<dbReference type="Proteomes" id="UP001610563">
    <property type="component" value="Unassembled WGS sequence"/>
</dbReference>
<feature type="signal peptide" evidence="1">
    <location>
        <begin position="1"/>
        <end position="19"/>
    </location>
</feature>
<feature type="chain" id="PRO_5046656314" evidence="1">
    <location>
        <begin position="20"/>
        <end position="109"/>
    </location>
</feature>
<protein>
    <submittedName>
        <fullName evidence="2">Uncharacterized protein</fullName>
    </submittedName>
</protein>
<sequence length="109" mass="12061">MYGITLVPLIVLLAPRALCHPTSPPESCSDFPVVDLGYNLHQAISYNASREIYDFQNISYAKSPTLNLQFPNPVAPDTDRLAVQTGKRPRTCPQWIPAWQVKGTARGGH</sequence>
<reference evidence="2 3" key="1">
    <citation type="submission" date="2024-07" db="EMBL/GenBank/DDBJ databases">
        <title>Section-level genome sequencing and comparative genomics of Aspergillus sections Usti and Cavernicolus.</title>
        <authorList>
            <consortium name="Lawrence Berkeley National Laboratory"/>
            <person name="Nybo J.L."/>
            <person name="Vesth T.C."/>
            <person name="Theobald S."/>
            <person name="Frisvad J.C."/>
            <person name="Larsen T.O."/>
            <person name="Kjaerboelling I."/>
            <person name="Rothschild-Mancinelli K."/>
            <person name="Lyhne E.K."/>
            <person name="Kogle M.E."/>
            <person name="Barry K."/>
            <person name="Clum A."/>
            <person name="Na H."/>
            <person name="Ledsgaard L."/>
            <person name="Lin J."/>
            <person name="Lipzen A."/>
            <person name="Kuo A."/>
            <person name="Riley R."/>
            <person name="Mondo S."/>
            <person name="Labutti K."/>
            <person name="Haridas S."/>
            <person name="Pangalinan J."/>
            <person name="Salamov A.A."/>
            <person name="Simmons B.A."/>
            <person name="Magnuson J.K."/>
            <person name="Chen J."/>
            <person name="Drula E."/>
            <person name="Henrissat B."/>
            <person name="Wiebenga A."/>
            <person name="Lubbers R.J."/>
            <person name="Gomes A.C."/>
            <person name="Makela M.R."/>
            <person name="Stajich J."/>
            <person name="Grigoriev I.V."/>
            <person name="Mortensen U.H."/>
            <person name="De Vries R.P."/>
            <person name="Baker S.E."/>
            <person name="Andersen M.R."/>
        </authorList>
    </citation>
    <scope>NUCLEOTIDE SEQUENCE [LARGE SCALE GENOMIC DNA]</scope>
    <source>
        <strain evidence="2 3">CBS 209.92</strain>
    </source>
</reference>
<dbReference type="EMBL" id="JBFTWV010000135">
    <property type="protein sequence ID" value="KAL2785762.1"/>
    <property type="molecule type" value="Genomic_DNA"/>
</dbReference>
<evidence type="ECO:0000256" key="1">
    <source>
        <dbReference type="SAM" id="SignalP"/>
    </source>
</evidence>
<evidence type="ECO:0000313" key="3">
    <source>
        <dbReference type="Proteomes" id="UP001610563"/>
    </source>
</evidence>
<keyword evidence="3" id="KW-1185">Reference proteome</keyword>
<dbReference type="InterPro" id="IPR029058">
    <property type="entry name" value="AB_hydrolase_fold"/>
</dbReference>
<gene>
    <name evidence="2" type="ORF">BJX66DRAFT_314236</name>
</gene>
<accession>A0ABR4FRB5</accession>
<organism evidence="2 3">
    <name type="scientific">Aspergillus keveii</name>
    <dbReference type="NCBI Taxonomy" id="714993"/>
    <lineage>
        <taxon>Eukaryota</taxon>
        <taxon>Fungi</taxon>
        <taxon>Dikarya</taxon>
        <taxon>Ascomycota</taxon>
        <taxon>Pezizomycotina</taxon>
        <taxon>Eurotiomycetes</taxon>
        <taxon>Eurotiomycetidae</taxon>
        <taxon>Eurotiales</taxon>
        <taxon>Aspergillaceae</taxon>
        <taxon>Aspergillus</taxon>
        <taxon>Aspergillus subgen. Nidulantes</taxon>
    </lineage>
</organism>
<evidence type="ECO:0000313" key="2">
    <source>
        <dbReference type="EMBL" id="KAL2785762.1"/>
    </source>
</evidence>
<comment type="caution">
    <text evidence="2">The sequence shown here is derived from an EMBL/GenBank/DDBJ whole genome shotgun (WGS) entry which is preliminary data.</text>
</comment>
<dbReference type="Gene3D" id="3.40.50.1820">
    <property type="entry name" value="alpha/beta hydrolase"/>
    <property type="match status" value="1"/>
</dbReference>
<proteinExistence type="predicted"/>
<name>A0ABR4FRB5_9EURO</name>
<dbReference type="SUPFAM" id="SSF53474">
    <property type="entry name" value="alpha/beta-Hydrolases"/>
    <property type="match status" value="1"/>
</dbReference>